<feature type="compositionally biased region" description="Basic and acidic residues" evidence="1">
    <location>
        <begin position="45"/>
        <end position="63"/>
    </location>
</feature>
<evidence type="ECO:0000313" key="3">
    <source>
        <dbReference type="EMBL" id="KFF09106.1"/>
    </source>
</evidence>
<protein>
    <recommendedName>
        <fullName evidence="5">Pentapeptide MXKDX repeat protein</fullName>
    </recommendedName>
</protein>
<feature type="compositionally biased region" description="Polar residues" evidence="1">
    <location>
        <begin position="64"/>
        <end position="77"/>
    </location>
</feature>
<accession>A0A085ZXE2</accession>
<comment type="caution">
    <text evidence="3">The sequence shown here is derived from an EMBL/GenBank/DDBJ whole genome shotgun (WGS) entry which is preliminary data.</text>
</comment>
<dbReference type="AlphaFoldDB" id="A0A085ZXE2"/>
<keyword evidence="4" id="KW-1185">Reference proteome</keyword>
<gene>
    <name evidence="3" type="ORF">IX38_00890</name>
</gene>
<dbReference type="Proteomes" id="UP000028703">
    <property type="component" value="Unassembled WGS sequence"/>
</dbReference>
<name>A0A085ZXE2_9FLAO</name>
<feature type="signal peptide" evidence="2">
    <location>
        <begin position="1"/>
        <end position="29"/>
    </location>
</feature>
<proteinExistence type="predicted"/>
<evidence type="ECO:0000256" key="2">
    <source>
        <dbReference type="SAM" id="SignalP"/>
    </source>
</evidence>
<evidence type="ECO:0000256" key="1">
    <source>
        <dbReference type="SAM" id="MobiDB-lite"/>
    </source>
</evidence>
<organism evidence="3 4">
    <name type="scientific">Chryseobacterium luteum</name>
    <dbReference type="NCBI Taxonomy" id="421531"/>
    <lineage>
        <taxon>Bacteria</taxon>
        <taxon>Pseudomonadati</taxon>
        <taxon>Bacteroidota</taxon>
        <taxon>Flavobacteriia</taxon>
        <taxon>Flavobacteriales</taxon>
        <taxon>Weeksellaceae</taxon>
        <taxon>Chryseobacterium group</taxon>
        <taxon>Chryseobacterium</taxon>
    </lineage>
</organism>
<sequence length="91" mass="10171">MKIAVSYLPKPFKYYIMKKLFLATAFAVAGVTTVSAQTTPQQKIDTVKTDSVKDQGDMKHDHNNMNSNATTDTTGTWKSKDATKKNKKKNK</sequence>
<feature type="chain" id="PRO_5005412496" description="Pentapeptide MXKDX repeat protein" evidence="2">
    <location>
        <begin position="30"/>
        <end position="91"/>
    </location>
</feature>
<dbReference type="STRING" id="421531.IX38_00890"/>
<keyword evidence="2" id="KW-0732">Signal</keyword>
<evidence type="ECO:0000313" key="4">
    <source>
        <dbReference type="Proteomes" id="UP000028703"/>
    </source>
</evidence>
<reference evidence="3 4" key="1">
    <citation type="submission" date="2014-07" db="EMBL/GenBank/DDBJ databases">
        <title>Genome of Chryseobacterium luteum DSM 18605.</title>
        <authorList>
            <person name="Stropko S.J."/>
            <person name="Pipes S.E."/>
            <person name="Newman J.D."/>
        </authorList>
    </citation>
    <scope>NUCLEOTIDE SEQUENCE [LARGE SCALE GENOMIC DNA]</scope>
    <source>
        <strain evidence="3 4">DSM 18605</strain>
    </source>
</reference>
<feature type="region of interest" description="Disordered" evidence="1">
    <location>
        <begin position="35"/>
        <end position="91"/>
    </location>
</feature>
<dbReference type="EMBL" id="JPRO01000001">
    <property type="protein sequence ID" value="KFF09106.1"/>
    <property type="molecule type" value="Genomic_DNA"/>
</dbReference>
<evidence type="ECO:0008006" key="5">
    <source>
        <dbReference type="Google" id="ProtNLM"/>
    </source>
</evidence>